<dbReference type="GO" id="GO:0003677">
    <property type="term" value="F:DNA binding"/>
    <property type="evidence" value="ECO:0007669"/>
    <property type="project" value="InterPro"/>
</dbReference>
<feature type="active site" description="N6-AMP-lysine intermediate" evidence="14">
    <location>
        <position position="122"/>
    </location>
</feature>
<dbReference type="Gene3D" id="1.10.287.610">
    <property type="entry name" value="Helix hairpin bin"/>
    <property type="match status" value="1"/>
</dbReference>
<name>A0A7C3SI00_9BACT</name>
<dbReference type="Pfam" id="PF14520">
    <property type="entry name" value="HHH_5"/>
    <property type="match status" value="1"/>
</dbReference>
<evidence type="ECO:0000256" key="12">
    <source>
        <dbReference type="ARBA" id="ARBA00034005"/>
    </source>
</evidence>
<dbReference type="FunFam" id="3.30.470.30:FF:000001">
    <property type="entry name" value="DNA ligase"/>
    <property type="match status" value="1"/>
</dbReference>
<keyword evidence="4 14" id="KW-0436">Ligase</keyword>
<dbReference type="EC" id="6.5.1.2" evidence="2 14"/>
<evidence type="ECO:0000256" key="4">
    <source>
        <dbReference type="ARBA" id="ARBA00022598"/>
    </source>
</evidence>
<dbReference type="Pfam" id="PF03120">
    <property type="entry name" value="OB_DNA_ligase"/>
    <property type="match status" value="1"/>
</dbReference>
<dbReference type="SUPFAM" id="SSF56091">
    <property type="entry name" value="DNA ligase/mRNA capping enzyme, catalytic domain"/>
    <property type="match status" value="1"/>
</dbReference>
<feature type="binding site" evidence="14">
    <location>
        <position position="419"/>
    </location>
    <ligand>
        <name>Zn(2+)</name>
        <dbReference type="ChEBI" id="CHEBI:29105"/>
    </ligand>
</feature>
<feature type="binding site" evidence="14">
    <location>
        <position position="182"/>
    </location>
    <ligand>
        <name>NAD(+)</name>
        <dbReference type="ChEBI" id="CHEBI:57540"/>
    </ligand>
</feature>
<evidence type="ECO:0000256" key="10">
    <source>
        <dbReference type="ARBA" id="ARBA00023027"/>
    </source>
</evidence>
<dbReference type="InterPro" id="IPR013839">
    <property type="entry name" value="DNAligase_adenylation"/>
</dbReference>
<dbReference type="FunFam" id="1.10.150.20:FF:000007">
    <property type="entry name" value="DNA ligase"/>
    <property type="match status" value="1"/>
</dbReference>
<evidence type="ECO:0000256" key="8">
    <source>
        <dbReference type="ARBA" id="ARBA00022833"/>
    </source>
</evidence>
<evidence type="ECO:0000256" key="11">
    <source>
        <dbReference type="ARBA" id="ARBA00023204"/>
    </source>
</evidence>
<feature type="binding site" evidence="14">
    <location>
        <position position="434"/>
    </location>
    <ligand>
        <name>Zn(2+)</name>
        <dbReference type="ChEBI" id="CHEBI:29105"/>
    </ligand>
</feature>
<evidence type="ECO:0000256" key="1">
    <source>
        <dbReference type="ARBA" id="ARBA00004067"/>
    </source>
</evidence>
<feature type="binding site" evidence="14">
    <location>
        <position position="298"/>
    </location>
    <ligand>
        <name>NAD(+)</name>
        <dbReference type="ChEBI" id="CHEBI:57540"/>
    </ligand>
</feature>
<dbReference type="SUPFAM" id="SSF47781">
    <property type="entry name" value="RuvA domain 2-like"/>
    <property type="match status" value="1"/>
</dbReference>
<evidence type="ECO:0000256" key="6">
    <source>
        <dbReference type="ARBA" id="ARBA00022723"/>
    </source>
</evidence>
<dbReference type="InterPro" id="IPR010994">
    <property type="entry name" value="RuvA_2-like"/>
</dbReference>
<dbReference type="Gene3D" id="3.30.470.30">
    <property type="entry name" value="DNA ligase/mRNA capping enzyme"/>
    <property type="match status" value="1"/>
</dbReference>
<dbReference type="PANTHER" id="PTHR23389">
    <property type="entry name" value="CHROMOSOME TRANSMISSION FIDELITY FACTOR 18"/>
    <property type="match status" value="1"/>
</dbReference>
<dbReference type="SMART" id="SM00292">
    <property type="entry name" value="BRCT"/>
    <property type="match status" value="1"/>
</dbReference>
<evidence type="ECO:0000256" key="5">
    <source>
        <dbReference type="ARBA" id="ARBA00022705"/>
    </source>
</evidence>
<dbReference type="PIRSF" id="PIRSF001604">
    <property type="entry name" value="LigA"/>
    <property type="match status" value="1"/>
</dbReference>
<gene>
    <name evidence="14 16" type="primary">ligA</name>
    <name evidence="16" type="ORF">ENV62_02005</name>
</gene>
<keyword evidence="6 14" id="KW-0479">Metal-binding</keyword>
<dbReference type="InterPro" id="IPR004149">
    <property type="entry name" value="Znf_DNAligase_C4"/>
</dbReference>
<comment type="function">
    <text evidence="1 14">DNA ligase that catalyzes the formation of phosphodiester linkages between 5'-phosphoryl and 3'-hydroxyl groups in double-stranded DNA using NAD as a coenzyme and as the energy source for the reaction. It is essential for DNA replication and repair of damaged DNA.</text>
</comment>
<evidence type="ECO:0000256" key="9">
    <source>
        <dbReference type="ARBA" id="ARBA00022842"/>
    </source>
</evidence>
<feature type="binding site" evidence="14">
    <location>
        <position position="120"/>
    </location>
    <ligand>
        <name>NAD(+)</name>
        <dbReference type="ChEBI" id="CHEBI:57540"/>
    </ligand>
</feature>
<dbReference type="PROSITE" id="PS50172">
    <property type="entry name" value="BRCT"/>
    <property type="match status" value="1"/>
</dbReference>
<evidence type="ECO:0000313" key="16">
    <source>
        <dbReference type="EMBL" id="HGB14001.1"/>
    </source>
</evidence>
<evidence type="ECO:0000256" key="7">
    <source>
        <dbReference type="ARBA" id="ARBA00022763"/>
    </source>
</evidence>
<evidence type="ECO:0000259" key="15">
    <source>
        <dbReference type="PROSITE" id="PS50172"/>
    </source>
</evidence>
<keyword evidence="14" id="KW-0464">Manganese</keyword>
<dbReference type="Pfam" id="PF12826">
    <property type="entry name" value="HHH_2"/>
    <property type="match status" value="1"/>
</dbReference>
<keyword evidence="9 14" id="KW-0460">Magnesium</keyword>
<dbReference type="GO" id="GO:0006281">
    <property type="term" value="P:DNA repair"/>
    <property type="evidence" value="ECO:0007669"/>
    <property type="project" value="UniProtKB-KW"/>
</dbReference>
<dbReference type="SUPFAM" id="SSF52113">
    <property type="entry name" value="BRCT domain"/>
    <property type="match status" value="1"/>
</dbReference>
<dbReference type="Pfam" id="PF03119">
    <property type="entry name" value="DNA_ligase_ZBD"/>
    <property type="match status" value="1"/>
</dbReference>
<dbReference type="Pfam" id="PF22745">
    <property type="entry name" value="Nlig-Ia"/>
    <property type="match status" value="1"/>
</dbReference>
<keyword evidence="5 14" id="KW-0235">DNA replication</keyword>
<dbReference type="CDD" id="cd00114">
    <property type="entry name" value="LIGANc"/>
    <property type="match status" value="1"/>
</dbReference>
<evidence type="ECO:0000256" key="14">
    <source>
        <dbReference type="HAMAP-Rule" id="MF_01588"/>
    </source>
</evidence>
<dbReference type="HAMAP" id="MF_01588">
    <property type="entry name" value="DNA_ligase_A"/>
    <property type="match status" value="1"/>
</dbReference>
<feature type="binding site" evidence="14">
    <location>
        <position position="439"/>
    </location>
    <ligand>
        <name>Zn(2+)</name>
        <dbReference type="ChEBI" id="CHEBI:29105"/>
    </ligand>
</feature>
<organism evidence="16">
    <name type="scientific">Desulfobacca acetoxidans</name>
    <dbReference type="NCBI Taxonomy" id="60893"/>
    <lineage>
        <taxon>Bacteria</taxon>
        <taxon>Pseudomonadati</taxon>
        <taxon>Thermodesulfobacteriota</taxon>
        <taxon>Desulfobaccia</taxon>
        <taxon>Desulfobaccales</taxon>
        <taxon>Desulfobaccaceae</taxon>
        <taxon>Desulfobacca</taxon>
    </lineage>
</organism>
<dbReference type="InterPro" id="IPR013840">
    <property type="entry name" value="DNAligase_N"/>
</dbReference>
<dbReference type="Gene3D" id="6.20.10.30">
    <property type="match status" value="1"/>
</dbReference>
<feature type="binding site" evidence="14">
    <location>
        <begin position="39"/>
        <end position="43"/>
    </location>
    <ligand>
        <name>NAD(+)</name>
        <dbReference type="ChEBI" id="CHEBI:57540"/>
    </ligand>
</feature>
<dbReference type="InterPro" id="IPR001679">
    <property type="entry name" value="DNA_ligase"/>
</dbReference>
<dbReference type="InterPro" id="IPR004150">
    <property type="entry name" value="NAD_DNA_ligase_OB"/>
</dbReference>
<dbReference type="GO" id="GO:0005829">
    <property type="term" value="C:cytosol"/>
    <property type="evidence" value="ECO:0007669"/>
    <property type="project" value="TreeGrafter"/>
</dbReference>
<dbReference type="Gene3D" id="1.10.150.20">
    <property type="entry name" value="5' to 3' exonuclease, C-terminal subdomain"/>
    <property type="match status" value="2"/>
</dbReference>
<sequence length="677" mass="76148">MEKTREIPEHIVNRVRELREQINYHNYRYYVLDSPVISDAEFDRLMQELIRLEEEFPELVTPDSPTQRVGAEPLEKFETVPHRIPMLSLENAFSESEAREFDERVKKFLKINEDLDYVVEPKVDGCAVELVYENGVLTVGSTRGDGYRGENVTQNLRTIRTIPLRLLTHEEPAPELLEVRGEVYMEIKEFKKLNEERLAQGEPPFANPRNAAAGSLRQLDPRITASRPLFIYCYGVGEVIGRRFESQWEILQTLKKWGLRVNPLSEQCRGIEPAIAYHHRLEKERHGLSYETDGVVIKVNSLELQERLGTKARSPRWALAYKFTATQATTRVRDIVVNVGRTGAVTPIAIMDPVEVGGVTVSRATLHNEDEVARKDVRIGDMVLIERAGDVIPEVVKVIIEERPPDAKPFKMPKNCPICGTPLVRPPGEAVTRCPNPDCRGALRRKILHFVSKGAMDIDGLGEKIIDQLLEQGLVEKVSDLYRLTEGDLIPLERFAEKSASNLVKAIQNSKEVPLARFIYALGIRYVGEATAQLLAQHFGSLEELAKASEEELLQIEGIGPQVARAIRQFFQDPKNRKLIRELLDLGVKPLPPEKPLKTPLAGKTFVFTGTLSRFSREEAKALVIARGGKVSSSVSAKTDYVVVGADPGSKYVKARELGVTILDEEAFEELIRRSSG</sequence>
<dbReference type="EMBL" id="DTHB01000016">
    <property type="protein sequence ID" value="HGB14001.1"/>
    <property type="molecule type" value="Genomic_DNA"/>
</dbReference>
<feature type="binding site" evidence="14">
    <location>
        <begin position="88"/>
        <end position="89"/>
    </location>
    <ligand>
        <name>NAD(+)</name>
        <dbReference type="ChEBI" id="CHEBI:57540"/>
    </ligand>
</feature>
<proteinExistence type="inferred from homology"/>
<dbReference type="FunFam" id="2.40.50.140:FF:000012">
    <property type="entry name" value="DNA ligase"/>
    <property type="match status" value="1"/>
</dbReference>
<dbReference type="Pfam" id="PF00533">
    <property type="entry name" value="BRCT"/>
    <property type="match status" value="1"/>
</dbReference>
<keyword evidence="10 14" id="KW-0520">NAD</keyword>
<accession>A0A7C3SI00</accession>
<dbReference type="SMART" id="SM00532">
    <property type="entry name" value="LIGANc"/>
    <property type="match status" value="1"/>
</dbReference>
<evidence type="ECO:0000256" key="3">
    <source>
        <dbReference type="ARBA" id="ARBA00013308"/>
    </source>
</evidence>
<dbReference type="InterPro" id="IPR012340">
    <property type="entry name" value="NA-bd_OB-fold"/>
</dbReference>
<keyword evidence="7 14" id="KW-0227">DNA damage</keyword>
<feature type="binding site" evidence="14">
    <location>
        <position position="416"/>
    </location>
    <ligand>
        <name>Zn(2+)</name>
        <dbReference type="ChEBI" id="CHEBI:29105"/>
    </ligand>
</feature>
<dbReference type="NCBIfam" id="NF005932">
    <property type="entry name" value="PRK07956.1"/>
    <property type="match status" value="1"/>
</dbReference>
<comment type="cofactor">
    <cofactor evidence="14">
        <name>Mg(2+)</name>
        <dbReference type="ChEBI" id="CHEBI:18420"/>
    </cofactor>
    <cofactor evidence="14">
        <name>Mn(2+)</name>
        <dbReference type="ChEBI" id="CHEBI:29035"/>
    </cofactor>
</comment>
<reference evidence="16" key="1">
    <citation type="journal article" date="2020" name="mSystems">
        <title>Genome- and Community-Level Interaction Insights into Carbon Utilization and Element Cycling Functions of Hydrothermarchaeota in Hydrothermal Sediment.</title>
        <authorList>
            <person name="Zhou Z."/>
            <person name="Liu Y."/>
            <person name="Xu W."/>
            <person name="Pan J."/>
            <person name="Luo Z.H."/>
            <person name="Li M."/>
        </authorList>
    </citation>
    <scope>NUCLEOTIDE SEQUENCE [LARGE SCALE GENOMIC DNA]</scope>
    <source>
        <strain evidence="16">SpSt-776</strain>
    </source>
</reference>
<evidence type="ECO:0000256" key="13">
    <source>
        <dbReference type="ARBA" id="ARBA00060881"/>
    </source>
</evidence>
<dbReference type="InterPro" id="IPR001357">
    <property type="entry name" value="BRCT_dom"/>
</dbReference>
<dbReference type="Pfam" id="PF01653">
    <property type="entry name" value="DNA_ligase_aden"/>
    <property type="match status" value="1"/>
</dbReference>
<dbReference type="InterPro" id="IPR036420">
    <property type="entry name" value="BRCT_dom_sf"/>
</dbReference>
<feature type="binding site" evidence="14">
    <location>
        <position position="143"/>
    </location>
    <ligand>
        <name>NAD(+)</name>
        <dbReference type="ChEBI" id="CHEBI:57540"/>
    </ligand>
</feature>
<dbReference type="SUPFAM" id="SSF50249">
    <property type="entry name" value="Nucleic acid-binding proteins"/>
    <property type="match status" value="1"/>
</dbReference>
<dbReference type="InterPro" id="IPR041663">
    <property type="entry name" value="DisA/LigA_HHH"/>
</dbReference>
<feature type="binding site" evidence="14">
    <location>
        <position position="322"/>
    </location>
    <ligand>
        <name>NAD(+)</name>
        <dbReference type="ChEBI" id="CHEBI:57540"/>
    </ligand>
</feature>
<dbReference type="GO" id="GO:0046872">
    <property type="term" value="F:metal ion binding"/>
    <property type="evidence" value="ECO:0007669"/>
    <property type="project" value="UniProtKB-KW"/>
</dbReference>
<dbReference type="PANTHER" id="PTHR23389:SF9">
    <property type="entry name" value="DNA LIGASE"/>
    <property type="match status" value="1"/>
</dbReference>
<protein>
    <recommendedName>
        <fullName evidence="3 14">DNA ligase</fullName>
        <ecNumber evidence="2 14">6.5.1.2</ecNumber>
    </recommendedName>
    <alternativeName>
        <fullName evidence="14">Polydeoxyribonucleotide synthase [NAD(+)]</fullName>
    </alternativeName>
</protein>
<keyword evidence="8 14" id="KW-0862">Zinc</keyword>
<evidence type="ECO:0000256" key="2">
    <source>
        <dbReference type="ARBA" id="ARBA00012722"/>
    </source>
</evidence>
<keyword evidence="11 14" id="KW-0234">DNA repair</keyword>
<dbReference type="Gene3D" id="3.40.50.10190">
    <property type="entry name" value="BRCT domain"/>
    <property type="match status" value="1"/>
</dbReference>
<dbReference type="GO" id="GO:0006260">
    <property type="term" value="P:DNA replication"/>
    <property type="evidence" value="ECO:0007669"/>
    <property type="project" value="UniProtKB-KW"/>
</dbReference>
<comment type="similarity">
    <text evidence="13 14">Belongs to the NAD-dependent DNA ligase family. LigA subfamily.</text>
</comment>
<dbReference type="NCBIfam" id="TIGR00575">
    <property type="entry name" value="dnlj"/>
    <property type="match status" value="1"/>
</dbReference>
<dbReference type="FunFam" id="1.10.287.610:FF:000002">
    <property type="entry name" value="DNA ligase"/>
    <property type="match status" value="1"/>
</dbReference>
<dbReference type="AlphaFoldDB" id="A0A7C3SI00"/>
<comment type="caution">
    <text evidence="16">The sequence shown here is derived from an EMBL/GenBank/DDBJ whole genome shotgun (WGS) entry which is preliminary data.</text>
</comment>
<comment type="catalytic activity">
    <reaction evidence="12 14">
        <text>NAD(+) + (deoxyribonucleotide)n-3'-hydroxyl + 5'-phospho-(deoxyribonucleotide)m = (deoxyribonucleotide)n+m + AMP + beta-nicotinamide D-nucleotide.</text>
        <dbReference type="EC" id="6.5.1.2"/>
    </reaction>
</comment>
<feature type="domain" description="BRCT" evidence="15">
    <location>
        <begin position="596"/>
        <end position="677"/>
    </location>
</feature>
<dbReference type="FunFam" id="1.10.150.20:FF:000006">
    <property type="entry name" value="DNA ligase"/>
    <property type="match status" value="1"/>
</dbReference>
<dbReference type="InterPro" id="IPR003583">
    <property type="entry name" value="Hlx-hairpin-Hlx_DNA-bd_motif"/>
</dbReference>
<dbReference type="Gene3D" id="2.40.50.140">
    <property type="entry name" value="Nucleic acid-binding proteins"/>
    <property type="match status" value="1"/>
</dbReference>
<dbReference type="SMART" id="SM00278">
    <property type="entry name" value="HhH1"/>
    <property type="match status" value="4"/>
</dbReference>
<dbReference type="GO" id="GO:0003911">
    <property type="term" value="F:DNA ligase (NAD+) activity"/>
    <property type="evidence" value="ECO:0007669"/>
    <property type="project" value="UniProtKB-UniRule"/>
</dbReference>
<dbReference type="CDD" id="cd17748">
    <property type="entry name" value="BRCT_DNA_ligase_like"/>
    <property type="match status" value="1"/>
</dbReference>